<keyword evidence="3" id="KW-1003">Cell membrane</keyword>
<dbReference type="InterPro" id="IPR000731">
    <property type="entry name" value="SSD"/>
</dbReference>
<evidence type="ECO:0000256" key="7">
    <source>
        <dbReference type="SAM" id="Phobius"/>
    </source>
</evidence>
<name>A0ABR7LR37_9ACTN</name>
<keyword evidence="6 7" id="KW-0472">Membrane</keyword>
<feature type="transmembrane region" description="Helical" evidence="7">
    <location>
        <begin position="360"/>
        <end position="383"/>
    </location>
</feature>
<dbReference type="Pfam" id="PF03176">
    <property type="entry name" value="MMPL"/>
    <property type="match status" value="2"/>
</dbReference>
<reference evidence="9 10" key="1">
    <citation type="submission" date="2020-06" db="EMBL/GenBank/DDBJ databases">
        <title>Actinomadura xiongansis sp. nov., isolated from soil of Baiyangdian.</title>
        <authorList>
            <person name="Zhang X."/>
        </authorList>
    </citation>
    <scope>NUCLEOTIDE SEQUENCE [LARGE SCALE GENOMIC DNA]</scope>
    <source>
        <strain evidence="9 10">HBUM206468</strain>
    </source>
</reference>
<dbReference type="InterPro" id="IPR004869">
    <property type="entry name" value="MMPL_dom"/>
</dbReference>
<sequence>MFTRLANLVIRRPRAILVLALLFLAATAGLGVSAFGKLQTGGFADPSADSTRVEEMLDDWPGGTADLVFLIDAGPNTVSDPAVSASGRELTRELTRDSELVRVTSWFDTSSPALRSADGRYALVLADTVAGDDVVPELRDHYAGRRGPVTVTIGGPEAVSLDITDQVGKDLAVAESIAVPLILLLLLVAFRSLVAALLPLMIGVLAVFATFAELAVLGSLTQVSIFAINLTTALGLGLAVDYAMLIVSRYREGLGSGLEPADAVRRCLATAGRTVAFSALTVATALTVLLLFPLYFLRSFAYAGIGVVLAAMLAAVVVLPAALVVLGRRIERGRIPSLRPTSAESTFWGRVAATVLRRPALTAAPVLAVLVLAASPLLGSHFATPDDRVLRVSADARAVGDVLRDDFPGNDAAAMQVVLMGTPDKSAVSDYARKLSRLDGVTQVRSTAGSYADGRAATGPAPTDPEHEGAERLVVGTSLGAETSDGQDLVREVRAIAPPTGTTSYVGGPAAELADSKAAVGSRLPAALGLVAVLTFALLFLFTGTVVQPLRALLLNAVSLSATLGLMVLVFQHGWFDDVLGHTARPLDIAMLVLLVCITFGLSMDYEVFVVSRIIEEHEAGADLATSVTRGLSGTGRIVTTAAALLAVNFFAFTTSGVTFIQMFGLGSGLAILIDATLVRAVLVPAAMRVTGQYSWWAPRFLQRVHRRIGLREAT</sequence>
<keyword evidence="5 7" id="KW-1133">Transmembrane helix</keyword>
<feature type="transmembrane region" description="Helical" evidence="7">
    <location>
        <begin position="275"/>
        <end position="296"/>
    </location>
</feature>
<keyword evidence="4 7" id="KW-0812">Transmembrane</keyword>
<feature type="transmembrane region" description="Helical" evidence="7">
    <location>
        <begin position="526"/>
        <end position="546"/>
    </location>
</feature>
<dbReference type="RefSeq" id="WP_187244314.1">
    <property type="nucleotide sequence ID" value="NZ_BAAAOK010000005.1"/>
</dbReference>
<dbReference type="EMBL" id="JABVEC010000012">
    <property type="protein sequence ID" value="MBC6467300.1"/>
    <property type="molecule type" value="Genomic_DNA"/>
</dbReference>
<feature type="domain" description="SSD" evidence="8">
    <location>
        <begin position="196"/>
        <end position="325"/>
    </location>
</feature>
<evidence type="ECO:0000313" key="9">
    <source>
        <dbReference type="EMBL" id="MBC6467300.1"/>
    </source>
</evidence>
<proteinExistence type="inferred from homology"/>
<evidence type="ECO:0000256" key="4">
    <source>
        <dbReference type="ARBA" id="ARBA00022692"/>
    </source>
</evidence>
<comment type="similarity">
    <text evidence="2">Belongs to the resistance-nodulation-cell division (RND) (TC 2.A.6) family. MmpL subfamily.</text>
</comment>
<dbReference type="PROSITE" id="PS50156">
    <property type="entry name" value="SSD"/>
    <property type="match status" value="1"/>
</dbReference>
<dbReference type="PANTHER" id="PTHR33406">
    <property type="entry name" value="MEMBRANE PROTEIN MJ1562-RELATED"/>
    <property type="match status" value="1"/>
</dbReference>
<feature type="transmembrane region" description="Helical" evidence="7">
    <location>
        <begin position="302"/>
        <end position="326"/>
    </location>
</feature>
<feature type="transmembrane region" description="Helical" evidence="7">
    <location>
        <begin position="197"/>
        <end position="217"/>
    </location>
</feature>
<dbReference type="PANTHER" id="PTHR33406:SF11">
    <property type="entry name" value="MEMBRANE PROTEIN SCO6666-RELATED"/>
    <property type="match status" value="1"/>
</dbReference>
<evidence type="ECO:0000256" key="3">
    <source>
        <dbReference type="ARBA" id="ARBA00022475"/>
    </source>
</evidence>
<evidence type="ECO:0000259" key="8">
    <source>
        <dbReference type="PROSITE" id="PS50156"/>
    </source>
</evidence>
<evidence type="ECO:0000256" key="5">
    <source>
        <dbReference type="ARBA" id="ARBA00022989"/>
    </source>
</evidence>
<evidence type="ECO:0000256" key="2">
    <source>
        <dbReference type="ARBA" id="ARBA00010157"/>
    </source>
</evidence>
<evidence type="ECO:0000256" key="1">
    <source>
        <dbReference type="ARBA" id="ARBA00004651"/>
    </source>
</evidence>
<protein>
    <submittedName>
        <fullName evidence="9">MMPL family transporter</fullName>
    </submittedName>
</protein>
<feature type="transmembrane region" description="Helical" evidence="7">
    <location>
        <begin position="223"/>
        <end position="247"/>
    </location>
</feature>
<feature type="transmembrane region" description="Helical" evidence="7">
    <location>
        <begin position="171"/>
        <end position="190"/>
    </location>
</feature>
<evidence type="ECO:0000256" key="6">
    <source>
        <dbReference type="ARBA" id="ARBA00023136"/>
    </source>
</evidence>
<feature type="transmembrane region" description="Helical" evidence="7">
    <location>
        <begin position="660"/>
        <end position="683"/>
    </location>
</feature>
<feature type="transmembrane region" description="Helical" evidence="7">
    <location>
        <begin position="553"/>
        <end position="571"/>
    </location>
</feature>
<dbReference type="InterPro" id="IPR050545">
    <property type="entry name" value="Mycobact_MmpL"/>
</dbReference>
<dbReference type="SUPFAM" id="SSF82866">
    <property type="entry name" value="Multidrug efflux transporter AcrB transmembrane domain"/>
    <property type="match status" value="2"/>
</dbReference>
<feature type="transmembrane region" description="Helical" evidence="7">
    <location>
        <begin position="636"/>
        <end position="654"/>
    </location>
</feature>
<gene>
    <name evidence="9" type="ORF">HKK74_17610</name>
</gene>
<comment type="subcellular location">
    <subcellularLocation>
        <location evidence="1">Cell membrane</location>
        <topology evidence="1">Multi-pass membrane protein</topology>
    </subcellularLocation>
</comment>
<dbReference type="Gene3D" id="1.20.1640.10">
    <property type="entry name" value="Multidrug efflux transporter AcrB transmembrane domain"/>
    <property type="match status" value="2"/>
</dbReference>
<organism evidence="9 10">
    <name type="scientific">Actinomadura alba</name>
    <dbReference type="NCBI Taxonomy" id="406431"/>
    <lineage>
        <taxon>Bacteria</taxon>
        <taxon>Bacillati</taxon>
        <taxon>Actinomycetota</taxon>
        <taxon>Actinomycetes</taxon>
        <taxon>Streptosporangiales</taxon>
        <taxon>Thermomonosporaceae</taxon>
        <taxon>Actinomadura</taxon>
    </lineage>
</organism>
<evidence type="ECO:0000313" key="10">
    <source>
        <dbReference type="Proteomes" id="UP000805614"/>
    </source>
</evidence>
<comment type="caution">
    <text evidence="9">The sequence shown here is derived from an EMBL/GenBank/DDBJ whole genome shotgun (WGS) entry which is preliminary data.</text>
</comment>
<feature type="transmembrane region" description="Helical" evidence="7">
    <location>
        <begin position="591"/>
        <end position="615"/>
    </location>
</feature>
<accession>A0ABR7LR37</accession>
<keyword evidence="10" id="KW-1185">Reference proteome</keyword>
<dbReference type="Proteomes" id="UP000805614">
    <property type="component" value="Unassembled WGS sequence"/>
</dbReference>